<proteinExistence type="predicted"/>
<dbReference type="PANTHER" id="PTHR30087:SF0">
    <property type="entry name" value="INNER MEMBRANE PROTEIN"/>
    <property type="match status" value="1"/>
</dbReference>
<dbReference type="EMBL" id="CP003249">
    <property type="protein sequence ID" value="AFV76185.1"/>
    <property type="molecule type" value="Genomic_DNA"/>
</dbReference>
<dbReference type="Pfam" id="PF08349">
    <property type="entry name" value="DUF1722"/>
    <property type="match status" value="1"/>
</dbReference>
<sequence>MSWPRPRLVVSACFLGAFRYDGGRVREPVLEALRPHVDLIPVCPEVGVGLGVPRPTVRLVRRGEGVALVQPETGEDLTGRMEAFSERFLEALPEVDGFLLKNRSPSCALKDAKVYAHPTGGGTVARGPGLFARKVLEAFPFFPVEEEGRLRDPAILASFLTRLFALARLRETASLGELMAFHARYKLLLLAYDPQAARDLGRLLARSASFLEAKRAYREGFLRATAKLPRPGRMADALLHAFGYLDGLSREEKAYFLERLRDFREGRLSLEALLTLLRAWALRFRAPYLEAQALLEPFPPALKGVA</sequence>
<dbReference type="PATRIC" id="fig|751945.3.peg.1135"/>
<dbReference type="OrthoDB" id="9797779at2"/>
<gene>
    <name evidence="2" type="ORF">Theos_1142</name>
</gene>
<dbReference type="HOGENOM" id="CLU_076318_0_1_0"/>
<reference evidence="2 3" key="1">
    <citation type="journal article" date="2013" name="Genome Announc.">
        <title>Whole Genome Sequencing of Thermus oshimai JL-2 and Thermus thermophilus JL-18, Incomplete Denitrifiers from the United States Great Basin.</title>
        <authorList>
            <person name="Murugapiran S.K."/>
            <person name="Huntemann M."/>
            <person name="Wei C.L."/>
            <person name="Han J."/>
            <person name="Detter J.C."/>
            <person name="Han C.S."/>
            <person name="Erkkila T.H."/>
            <person name="Teshima H."/>
            <person name="Chen A."/>
            <person name="Kyrpides N."/>
            <person name="Mavrommatis K."/>
            <person name="Markowitz V."/>
            <person name="Szeto E."/>
            <person name="Ivanova N."/>
            <person name="Pagani I."/>
            <person name="Lam J."/>
            <person name="McDonald A.I."/>
            <person name="Dodsworth J.A."/>
            <person name="Pati A."/>
            <person name="Goodwin L."/>
            <person name="Peters L."/>
            <person name="Pitluck S."/>
            <person name="Woyke T."/>
            <person name="Hedlund B.P."/>
        </authorList>
    </citation>
    <scope>NUCLEOTIDE SEQUENCE</scope>
    <source>
        <strain evidence="2 3">JL-2</strain>
    </source>
</reference>
<dbReference type="InterPro" id="IPR007553">
    <property type="entry name" value="2-thiour_desulf"/>
</dbReference>
<organism evidence="2 3">
    <name type="scientific">Thermus oshimai JL-2</name>
    <dbReference type="NCBI Taxonomy" id="751945"/>
    <lineage>
        <taxon>Bacteria</taxon>
        <taxon>Thermotogati</taxon>
        <taxon>Deinococcota</taxon>
        <taxon>Deinococci</taxon>
        <taxon>Thermales</taxon>
        <taxon>Thermaceae</taxon>
        <taxon>Thermus</taxon>
    </lineage>
</organism>
<keyword evidence="3" id="KW-1185">Reference proteome</keyword>
<protein>
    <recommendedName>
        <fullName evidence="1">DUF1722 domain-containing protein</fullName>
    </recommendedName>
</protein>
<dbReference type="AlphaFoldDB" id="K7QZA6"/>
<dbReference type="STRING" id="751945.Theos_1142"/>
<evidence type="ECO:0000259" key="1">
    <source>
        <dbReference type="Pfam" id="PF08349"/>
    </source>
</evidence>
<dbReference type="PANTHER" id="PTHR30087">
    <property type="entry name" value="INNER MEMBRANE PROTEIN"/>
    <property type="match status" value="1"/>
</dbReference>
<dbReference type="Pfam" id="PF04463">
    <property type="entry name" value="2-thiour_desulf"/>
    <property type="match status" value="1"/>
</dbReference>
<dbReference type="eggNOG" id="COG3272">
    <property type="taxonomic scope" value="Bacteria"/>
</dbReference>
<dbReference type="InterPro" id="IPR013560">
    <property type="entry name" value="DUF1722"/>
</dbReference>
<dbReference type="Proteomes" id="UP000000211">
    <property type="component" value="Chromosome"/>
</dbReference>
<name>K7QZA6_THEOS</name>
<evidence type="ECO:0000313" key="2">
    <source>
        <dbReference type="EMBL" id="AFV76185.1"/>
    </source>
</evidence>
<dbReference type="RefSeq" id="WP_016329375.1">
    <property type="nucleotide sequence ID" value="NC_019386.1"/>
</dbReference>
<accession>K7QZA6</accession>
<evidence type="ECO:0000313" key="3">
    <source>
        <dbReference type="Proteomes" id="UP000000211"/>
    </source>
</evidence>
<feature type="domain" description="DUF1722" evidence="1">
    <location>
        <begin position="186"/>
        <end position="299"/>
    </location>
</feature>
<dbReference type="eggNOG" id="COG1683">
    <property type="taxonomic scope" value="Bacteria"/>
</dbReference>
<dbReference type="KEGG" id="tos:Theos_1142"/>